<evidence type="ECO:0000256" key="4">
    <source>
        <dbReference type="ARBA" id="ARBA00023204"/>
    </source>
</evidence>
<comment type="subcellular location">
    <subcellularLocation>
        <location evidence="1">Nucleus</location>
    </subcellularLocation>
</comment>
<dbReference type="PANTHER" id="PTHR10073:SF12">
    <property type="entry name" value="DNA MISMATCH REPAIR PROTEIN MLH1"/>
    <property type="match status" value="1"/>
</dbReference>
<dbReference type="Pfam" id="PF01823">
    <property type="entry name" value="MACPF"/>
    <property type="match status" value="1"/>
</dbReference>
<dbReference type="CDD" id="cd16926">
    <property type="entry name" value="HATPase_MutL-MLH-PMS-like"/>
    <property type="match status" value="1"/>
</dbReference>
<dbReference type="NCBIfam" id="TIGR00585">
    <property type="entry name" value="mutl"/>
    <property type="match status" value="1"/>
</dbReference>
<keyword evidence="3" id="KW-0227">DNA damage</keyword>
<dbReference type="GO" id="GO:0032389">
    <property type="term" value="C:MutLalpha complex"/>
    <property type="evidence" value="ECO:0007669"/>
    <property type="project" value="TreeGrafter"/>
</dbReference>
<name>T1JAM6_STRMM</name>
<dbReference type="PANTHER" id="PTHR10073">
    <property type="entry name" value="DNA MISMATCH REPAIR PROTEIN MLH, PMS, MUTL"/>
    <property type="match status" value="1"/>
</dbReference>
<dbReference type="GO" id="GO:0016887">
    <property type="term" value="F:ATP hydrolysis activity"/>
    <property type="evidence" value="ECO:0007669"/>
    <property type="project" value="InterPro"/>
</dbReference>
<evidence type="ECO:0000256" key="1">
    <source>
        <dbReference type="ARBA" id="ARBA00004123"/>
    </source>
</evidence>
<dbReference type="InterPro" id="IPR020568">
    <property type="entry name" value="Ribosomal_Su5_D2-typ_SF"/>
</dbReference>
<protein>
    <recommendedName>
        <fullName evidence="7">MACPF domain-containing protein</fullName>
    </recommendedName>
</protein>
<keyword evidence="5" id="KW-0539">Nucleus</keyword>
<dbReference type="GO" id="GO:0140664">
    <property type="term" value="F:ATP-dependent DNA damage sensor activity"/>
    <property type="evidence" value="ECO:0007669"/>
    <property type="project" value="InterPro"/>
</dbReference>
<organism evidence="8 9">
    <name type="scientific">Strigamia maritima</name>
    <name type="common">European centipede</name>
    <name type="synonym">Geophilus maritimus</name>
    <dbReference type="NCBI Taxonomy" id="126957"/>
    <lineage>
        <taxon>Eukaryota</taxon>
        <taxon>Metazoa</taxon>
        <taxon>Ecdysozoa</taxon>
        <taxon>Arthropoda</taxon>
        <taxon>Myriapoda</taxon>
        <taxon>Chilopoda</taxon>
        <taxon>Pleurostigmophora</taxon>
        <taxon>Geophilomorpha</taxon>
        <taxon>Linotaeniidae</taxon>
        <taxon>Strigamia</taxon>
    </lineage>
</organism>
<dbReference type="EnsemblMetazoa" id="SMAR010795-RA">
    <property type="protein sequence ID" value="SMAR010795-PA"/>
    <property type="gene ID" value="SMAR010795"/>
</dbReference>
<dbReference type="InterPro" id="IPR032189">
    <property type="entry name" value="Mlh1_C"/>
</dbReference>
<feature type="transmembrane region" description="Helical" evidence="6">
    <location>
        <begin position="1390"/>
        <end position="1409"/>
    </location>
</feature>
<dbReference type="InterPro" id="IPR020864">
    <property type="entry name" value="MACPF"/>
</dbReference>
<accession>T1JAM6</accession>
<dbReference type="STRING" id="126957.T1JAM6"/>
<dbReference type="PROSITE" id="PS51412">
    <property type="entry name" value="MACPF_2"/>
    <property type="match status" value="1"/>
</dbReference>
<dbReference type="SMART" id="SM01340">
    <property type="entry name" value="DNA_mis_repair"/>
    <property type="match status" value="1"/>
</dbReference>
<dbReference type="Proteomes" id="UP000014500">
    <property type="component" value="Unassembled WGS sequence"/>
</dbReference>
<evidence type="ECO:0000259" key="7">
    <source>
        <dbReference type="PROSITE" id="PS51412"/>
    </source>
</evidence>
<dbReference type="SUPFAM" id="SSF55874">
    <property type="entry name" value="ATPase domain of HSP90 chaperone/DNA topoisomerase II/histidine kinase"/>
    <property type="match status" value="1"/>
</dbReference>
<keyword evidence="6" id="KW-1133">Transmembrane helix</keyword>
<evidence type="ECO:0000313" key="8">
    <source>
        <dbReference type="EnsemblMetazoa" id="SMAR010795-PA"/>
    </source>
</evidence>
<dbReference type="SUPFAM" id="SSF54211">
    <property type="entry name" value="Ribosomal protein S5 domain 2-like"/>
    <property type="match status" value="1"/>
</dbReference>
<dbReference type="InterPro" id="IPR038973">
    <property type="entry name" value="MutL/Mlh/Pms-like"/>
</dbReference>
<dbReference type="GO" id="GO:0030983">
    <property type="term" value="F:mismatched DNA binding"/>
    <property type="evidence" value="ECO:0007669"/>
    <property type="project" value="InterPro"/>
</dbReference>
<dbReference type="PROSITE" id="PS00058">
    <property type="entry name" value="DNA_MISMATCH_REPAIR_1"/>
    <property type="match status" value="1"/>
</dbReference>
<keyword evidence="9" id="KW-1185">Reference proteome</keyword>
<dbReference type="Pfam" id="PF16413">
    <property type="entry name" value="Mlh1_C"/>
    <property type="match status" value="1"/>
</dbReference>
<evidence type="ECO:0000313" key="9">
    <source>
        <dbReference type="Proteomes" id="UP000014500"/>
    </source>
</evidence>
<evidence type="ECO:0000256" key="5">
    <source>
        <dbReference type="ARBA" id="ARBA00023242"/>
    </source>
</evidence>
<evidence type="ECO:0000256" key="3">
    <source>
        <dbReference type="ARBA" id="ARBA00022763"/>
    </source>
</evidence>
<dbReference type="CDD" id="cd03483">
    <property type="entry name" value="MutL_Trans_MLH1"/>
    <property type="match status" value="1"/>
</dbReference>
<keyword evidence="6" id="KW-0472">Membrane</keyword>
<dbReference type="FunFam" id="3.30.565.10:FF:000109">
    <property type="entry name" value="Related to MLH1-DNA mismatch repair protein"/>
    <property type="match status" value="1"/>
</dbReference>
<dbReference type="eggNOG" id="KOG1979">
    <property type="taxonomic scope" value="Eukaryota"/>
</dbReference>
<evidence type="ECO:0000256" key="2">
    <source>
        <dbReference type="ARBA" id="ARBA00006082"/>
    </source>
</evidence>
<dbReference type="PhylomeDB" id="T1JAM6"/>
<keyword evidence="6" id="KW-0812">Transmembrane</keyword>
<dbReference type="InterPro" id="IPR013507">
    <property type="entry name" value="DNA_mismatch_S5_2-like"/>
</dbReference>
<dbReference type="InterPro" id="IPR002099">
    <property type="entry name" value="MutL/Mlh/PMS"/>
</dbReference>
<dbReference type="GO" id="GO:0006298">
    <property type="term" value="P:mismatch repair"/>
    <property type="evidence" value="ECO:0007669"/>
    <property type="project" value="InterPro"/>
</dbReference>
<dbReference type="GO" id="GO:0005524">
    <property type="term" value="F:ATP binding"/>
    <property type="evidence" value="ECO:0007669"/>
    <property type="project" value="InterPro"/>
</dbReference>
<dbReference type="FunFam" id="3.30.230.10:FF:000014">
    <property type="entry name" value="DNA mismatch repair protein Mlh1"/>
    <property type="match status" value="1"/>
</dbReference>
<dbReference type="EMBL" id="JH432001">
    <property type="status" value="NOT_ANNOTATED_CDS"/>
    <property type="molecule type" value="Genomic_DNA"/>
</dbReference>
<dbReference type="InterPro" id="IPR014721">
    <property type="entry name" value="Ribsml_uS5_D2-typ_fold_subgr"/>
</dbReference>
<dbReference type="Pfam" id="PF13589">
    <property type="entry name" value="HATPase_c_3"/>
    <property type="match status" value="1"/>
</dbReference>
<sequence length="1451" mass="163565">MTAVIRRLDETVVNRIAAGEVIQRPANALKELIENSLDAGSTSIQITVKEGGLKLLQIQDNGSGIHKTDLDIICERFTTSKLKEFDDLKSISTYGFRGEALASISHIAHMCIVTKTANEKCAYKVSYVDGRPKGLPKPCASNDGTQITIEDLYYNIATRRKAFKNISEEHAKIVEVVSRYAIHNASIGFTLKKHGEHSNDVKTPVGSNHVDNIRTIYGSNLSKELLEVVDEDMTNLFKLHGFVSNVNYYVKKPTFLLFINDRLVDCSALRKAIGLVYSCYIPKNSHPFLYLSLVIAPQNVDVNVHPTKHEVKFLHEDLIIERISKKIDATLLSRSESRTMYTKAFIPTAINAGSLSNEKTKKVDSSPKTTVRTDSSQNTLELFFHKPKGTMIVSNDENAILNVTGDENVILNVTGDENAIINVTVDKNSILDVTGDENAVLNVTGEEETVSIANGTGTCVEKSISIANDISVEKEIMIADDVEDFVATAKKSNSNLEIIHQKREVHLASVVDLTREIKDDCHADLKKIFQKHSFVGCVDRQHVLLQHESKLYLINTCDMSEILFYQILINDFGNFGLMKLSSPPSVFDLAMMALNSEESGWSEADGDKEMLANNIVALLKSKASMLDEYFSLEINEDGKLCSIPLLLDNYIPAMENLPMYILRLATEVDWNCEKECFQTFSQETAKFYAFSKDGCDDSDRKSSNDIKDWEWTVENVLFVAFRSSLAPPKRCAEDRSVLQVANLPDLYKFSQVAAGSSDVALKTIISTWDSPRNRNQSKQLLHRSYQLLTKMFVPNFCYFRLLILAVIFSQQIDAQENCPPIPKLNIYPGQGWDVLADREMAQTLGISYEQCRVTSDGNYLIPDDTEAVLLKTKELAVKGDLIEHWANYTPPTASGFHVISEVWPLKFHSLYHSFSEDYQQLKKTLVKDKTFICRSQLRHLIYQVHVKPNARLNTLLHTQFLDVIDAFNMNRKDKAECILETIVRDYGSHFTKTVDIGAVLIKEDFLPTSFLADHYHEKAKILSSSKASLGSFGFSWPDKHYLDVSLLNEYNKAIIDGRIRVIGGPNWKNNTVADEWLANTKKNLTLFDRSGDLLTGLITTLRFPDVSKPDLKKLKDMLGDAIRNYYSRHIYEGCTQKTAQNFDFAANIDDGLCYSGRKDFMFGGIYEKCIEDQEYNTNTDNVKTRCSNYVITNPLTKRATCPSNFEAKLLFVRSSAYKYTRPDCSRWDPCNPSYGIFTIGTYFCISSAHLPATKIYYEFGGLYSAEVDNIQTKKKSCPPYYSVFTFWGGKLSVCLSTSANESSKYYSLPFGGLTTCQTVLCCPNGYTEHFATIHHGRDIYYCIQDLNLPVVNFGSTRTLHRSSVANCSDNDETVLRLSHGDCNCNGNHFLVFYIAFVLIFAVLMGLAYWQKKLVAKYLQLATNFFRRPPNAENQHSSIPLFIPKVDNQTVE</sequence>
<reference evidence="9" key="1">
    <citation type="submission" date="2011-05" db="EMBL/GenBank/DDBJ databases">
        <authorList>
            <person name="Richards S.R."/>
            <person name="Qu J."/>
            <person name="Jiang H."/>
            <person name="Jhangiani S.N."/>
            <person name="Agravi P."/>
            <person name="Goodspeed R."/>
            <person name="Gross S."/>
            <person name="Mandapat C."/>
            <person name="Jackson L."/>
            <person name="Mathew T."/>
            <person name="Pu L."/>
            <person name="Thornton R."/>
            <person name="Saada N."/>
            <person name="Wilczek-Boney K.B."/>
            <person name="Lee S."/>
            <person name="Kovar C."/>
            <person name="Wu Y."/>
            <person name="Scherer S.E."/>
            <person name="Worley K.C."/>
            <person name="Muzny D.M."/>
            <person name="Gibbs R."/>
        </authorList>
    </citation>
    <scope>NUCLEOTIDE SEQUENCE</scope>
    <source>
        <strain evidence="9">Brora</strain>
    </source>
</reference>
<evidence type="ECO:0000256" key="6">
    <source>
        <dbReference type="SAM" id="Phobius"/>
    </source>
</evidence>
<dbReference type="HOGENOM" id="CLU_251294_0_0_1"/>
<keyword evidence="4" id="KW-0234">DNA repair</keyword>
<dbReference type="Gene3D" id="3.30.230.10">
    <property type="match status" value="1"/>
</dbReference>
<dbReference type="InterPro" id="IPR036890">
    <property type="entry name" value="HATPase_C_sf"/>
</dbReference>
<reference evidence="8" key="2">
    <citation type="submission" date="2015-02" db="UniProtKB">
        <authorList>
            <consortium name="EnsemblMetazoa"/>
        </authorList>
    </citation>
    <scope>IDENTIFICATION</scope>
</reference>
<feature type="domain" description="MACPF" evidence="7">
    <location>
        <begin position="811"/>
        <end position="1129"/>
    </location>
</feature>
<comment type="similarity">
    <text evidence="2">Belongs to the DNA mismatch repair MutL/HexB family.</text>
</comment>
<dbReference type="InterPro" id="IPR014762">
    <property type="entry name" value="DNA_mismatch_repair_CS"/>
</dbReference>
<dbReference type="Gene3D" id="3.30.565.10">
    <property type="entry name" value="Histidine kinase-like ATPase, C-terminal domain"/>
    <property type="match status" value="1"/>
</dbReference>
<proteinExistence type="inferred from homology"/>
<dbReference type="Pfam" id="PF01119">
    <property type="entry name" value="DNA_mis_repair"/>
    <property type="match status" value="1"/>
</dbReference>